<dbReference type="Proteomes" id="UP000694864">
    <property type="component" value="Chromosome 20"/>
</dbReference>
<evidence type="ECO:0000313" key="2">
    <source>
        <dbReference type="RefSeq" id="XP_010493588.1"/>
    </source>
</evidence>
<evidence type="ECO:0000313" key="1">
    <source>
        <dbReference type="Proteomes" id="UP000694864"/>
    </source>
</evidence>
<dbReference type="PANTHER" id="PTHR33527:SF18">
    <property type="entry name" value="F13O11.17 PROTEIN"/>
    <property type="match status" value="1"/>
</dbReference>
<organism evidence="1 2">
    <name type="scientific">Camelina sativa</name>
    <name type="common">False flax</name>
    <name type="synonym">Myagrum sativum</name>
    <dbReference type="NCBI Taxonomy" id="90675"/>
    <lineage>
        <taxon>Eukaryota</taxon>
        <taxon>Viridiplantae</taxon>
        <taxon>Streptophyta</taxon>
        <taxon>Embryophyta</taxon>
        <taxon>Tracheophyta</taxon>
        <taxon>Spermatophyta</taxon>
        <taxon>Magnoliopsida</taxon>
        <taxon>eudicotyledons</taxon>
        <taxon>Gunneridae</taxon>
        <taxon>Pentapetalae</taxon>
        <taxon>rosids</taxon>
        <taxon>malvids</taxon>
        <taxon>Brassicales</taxon>
        <taxon>Brassicaceae</taxon>
        <taxon>Camelineae</taxon>
        <taxon>Camelina</taxon>
    </lineage>
</organism>
<name>A0ABM0Y0E5_CAMSA</name>
<dbReference type="PANTHER" id="PTHR33527">
    <property type="entry name" value="OS07G0274300 PROTEIN"/>
    <property type="match status" value="1"/>
</dbReference>
<keyword evidence="1" id="KW-1185">Reference proteome</keyword>
<sequence>MANNMTDVDDVVVGDNSIEIESERTIFLTFARGVPVSEAEVKQFFTETYGENCVKGVDMQYSDGQQQSLFARLVLDSVATMNRILDGKRERIKKLWINEKLIWARKHERRDVSI</sequence>
<reference evidence="2" key="2">
    <citation type="submission" date="2025-08" db="UniProtKB">
        <authorList>
            <consortium name="RefSeq"/>
        </authorList>
    </citation>
    <scope>IDENTIFICATION</scope>
    <source>
        <tissue evidence="2">Leaf</tissue>
    </source>
</reference>
<reference evidence="1" key="1">
    <citation type="journal article" date="2014" name="Nat. Commun.">
        <title>The emerging biofuel crop Camelina sativa retains a highly undifferentiated hexaploid genome structure.</title>
        <authorList>
            <person name="Kagale S."/>
            <person name="Koh C."/>
            <person name="Nixon J."/>
            <person name="Bollina V."/>
            <person name="Clarke W.E."/>
            <person name="Tuteja R."/>
            <person name="Spillane C."/>
            <person name="Robinson S.J."/>
            <person name="Links M.G."/>
            <person name="Clarke C."/>
            <person name="Higgins E.E."/>
            <person name="Huebert T."/>
            <person name="Sharpe A.G."/>
            <person name="Parkin I.A."/>
        </authorList>
    </citation>
    <scope>NUCLEOTIDE SEQUENCE [LARGE SCALE GENOMIC DNA]</scope>
    <source>
        <strain evidence="1">cv. DH55</strain>
    </source>
</reference>
<gene>
    <name evidence="2" type="primary">LOC104770829</name>
</gene>
<proteinExistence type="predicted"/>
<protein>
    <submittedName>
        <fullName evidence="2">Uncharacterized protein LOC104770829</fullName>
    </submittedName>
</protein>
<dbReference type="RefSeq" id="XP_010493588.1">
    <property type="nucleotide sequence ID" value="XM_010495286.2"/>
</dbReference>
<dbReference type="GeneID" id="104770829"/>
<accession>A0ABM0Y0E5</accession>